<evidence type="ECO:0000256" key="2">
    <source>
        <dbReference type="ARBA" id="ARBA00023125"/>
    </source>
</evidence>
<dbReference type="GO" id="GO:0003700">
    <property type="term" value="F:DNA-binding transcription factor activity"/>
    <property type="evidence" value="ECO:0007669"/>
    <property type="project" value="InterPro"/>
</dbReference>
<dbReference type="AlphaFoldDB" id="A0A4R5EGZ1"/>
<sequence length="247" mass="26783">MPRADRLTTLISRFTLKVLPAPLDEATLVVTSGDDDGPSKAVFLPRQCGFDIAPGRVLVAALVDWGGISNPLVSALPPVIEVDLTRDAETMAIAQLMKTEIAAQRCGAASVVNRLGEVLVVRILRGQIEAGSTRPGVLAGLSDPRISRAIVAIHDRPGRNWRNEDLADLAGLSRSRFAEMFLTAVGEPPAAYLRKWRLTLARQDVEKGHRVDAIARRYGYGSPEGFTRAFRKQFGALPITLRPKPSA</sequence>
<dbReference type="SMART" id="SM00342">
    <property type="entry name" value="HTH_ARAC"/>
    <property type="match status" value="1"/>
</dbReference>
<name>A0A4R5EGZ1_9RHOB</name>
<comment type="caution">
    <text evidence="5">The sequence shown here is derived from an EMBL/GenBank/DDBJ whole genome shotgun (WGS) entry which is preliminary data.</text>
</comment>
<dbReference type="Proteomes" id="UP000294662">
    <property type="component" value="Unassembled WGS sequence"/>
</dbReference>
<dbReference type="PANTHER" id="PTHR46796:SF7">
    <property type="entry name" value="ARAC FAMILY TRANSCRIPTIONAL REGULATOR"/>
    <property type="match status" value="1"/>
</dbReference>
<dbReference type="GO" id="GO:0043565">
    <property type="term" value="F:sequence-specific DNA binding"/>
    <property type="evidence" value="ECO:0007669"/>
    <property type="project" value="InterPro"/>
</dbReference>
<keyword evidence="3" id="KW-0804">Transcription</keyword>
<dbReference type="InterPro" id="IPR032783">
    <property type="entry name" value="AraC_lig"/>
</dbReference>
<keyword evidence="6" id="KW-1185">Reference proteome</keyword>
<dbReference type="PROSITE" id="PS00041">
    <property type="entry name" value="HTH_ARAC_FAMILY_1"/>
    <property type="match status" value="1"/>
</dbReference>
<evidence type="ECO:0000256" key="1">
    <source>
        <dbReference type="ARBA" id="ARBA00023015"/>
    </source>
</evidence>
<dbReference type="RefSeq" id="WP_132831539.1">
    <property type="nucleotide sequence ID" value="NZ_SMFP01000029.1"/>
</dbReference>
<dbReference type="InterPro" id="IPR018062">
    <property type="entry name" value="HTH_AraC-typ_CS"/>
</dbReference>
<gene>
    <name evidence="5" type="ORF">E1B25_21020</name>
</gene>
<proteinExistence type="predicted"/>
<dbReference type="Pfam" id="PF12833">
    <property type="entry name" value="HTH_18"/>
    <property type="match status" value="1"/>
</dbReference>
<evidence type="ECO:0000256" key="3">
    <source>
        <dbReference type="ARBA" id="ARBA00023163"/>
    </source>
</evidence>
<dbReference type="OrthoDB" id="9783876at2"/>
<dbReference type="PANTHER" id="PTHR46796">
    <property type="entry name" value="HTH-TYPE TRANSCRIPTIONAL ACTIVATOR RHAS-RELATED"/>
    <property type="match status" value="1"/>
</dbReference>
<dbReference type="InterPro" id="IPR050204">
    <property type="entry name" value="AraC_XylS_family_regulators"/>
</dbReference>
<accession>A0A4R5EGZ1</accession>
<dbReference type="Pfam" id="PF12852">
    <property type="entry name" value="Cupin_6"/>
    <property type="match status" value="1"/>
</dbReference>
<dbReference type="InterPro" id="IPR009057">
    <property type="entry name" value="Homeodomain-like_sf"/>
</dbReference>
<dbReference type="InterPro" id="IPR018060">
    <property type="entry name" value="HTH_AraC"/>
</dbReference>
<dbReference type="Gene3D" id="1.10.10.60">
    <property type="entry name" value="Homeodomain-like"/>
    <property type="match status" value="2"/>
</dbReference>
<protein>
    <submittedName>
        <fullName evidence="5">AraC family transcriptional regulator</fullName>
    </submittedName>
</protein>
<evidence type="ECO:0000313" key="5">
    <source>
        <dbReference type="EMBL" id="TDE33628.1"/>
    </source>
</evidence>
<dbReference type="SUPFAM" id="SSF46689">
    <property type="entry name" value="Homeodomain-like"/>
    <property type="match status" value="2"/>
</dbReference>
<dbReference type="PROSITE" id="PS01124">
    <property type="entry name" value="HTH_ARAC_FAMILY_2"/>
    <property type="match status" value="1"/>
</dbReference>
<evidence type="ECO:0000259" key="4">
    <source>
        <dbReference type="PROSITE" id="PS01124"/>
    </source>
</evidence>
<keyword evidence="1" id="KW-0805">Transcription regulation</keyword>
<feature type="domain" description="HTH araC/xylS-type" evidence="4">
    <location>
        <begin position="147"/>
        <end position="244"/>
    </location>
</feature>
<evidence type="ECO:0000313" key="6">
    <source>
        <dbReference type="Proteomes" id="UP000294662"/>
    </source>
</evidence>
<dbReference type="EMBL" id="SMFP01000029">
    <property type="protein sequence ID" value="TDE33628.1"/>
    <property type="molecule type" value="Genomic_DNA"/>
</dbReference>
<reference evidence="5 6" key="1">
    <citation type="submission" date="2019-03" db="EMBL/GenBank/DDBJ databases">
        <authorList>
            <person name="Zhang S."/>
        </authorList>
    </citation>
    <scope>NUCLEOTIDE SEQUENCE [LARGE SCALE GENOMIC DNA]</scope>
    <source>
        <strain evidence="5 6">S4J41</strain>
    </source>
</reference>
<organism evidence="5 6">
    <name type="scientific">Antarcticimicrobium sediminis</name>
    <dbReference type="NCBI Taxonomy" id="2546227"/>
    <lineage>
        <taxon>Bacteria</taxon>
        <taxon>Pseudomonadati</taxon>
        <taxon>Pseudomonadota</taxon>
        <taxon>Alphaproteobacteria</taxon>
        <taxon>Rhodobacterales</taxon>
        <taxon>Paracoccaceae</taxon>
        <taxon>Antarcticimicrobium</taxon>
    </lineage>
</organism>
<keyword evidence="2" id="KW-0238">DNA-binding</keyword>